<evidence type="ECO:0000259" key="1">
    <source>
        <dbReference type="Pfam" id="PF00754"/>
    </source>
</evidence>
<dbReference type="AlphaFoldDB" id="T2MA92"/>
<feature type="domain" description="F5/8 type C" evidence="1">
    <location>
        <begin position="15"/>
        <end position="81"/>
    </location>
</feature>
<dbReference type="InterPro" id="IPR008979">
    <property type="entry name" value="Galactose-bd-like_sf"/>
</dbReference>
<keyword evidence="2" id="KW-0675">Receptor</keyword>
<dbReference type="SUPFAM" id="SSF49785">
    <property type="entry name" value="Galactose-binding domain-like"/>
    <property type="match status" value="1"/>
</dbReference>
<reference evidence="2" key="1">
    <citation type="journal article" date="2013" name="Genome Biol. Evol.">
        <title>Punctuated emergences of genetic and phenotypic innovations in eumetazoan, bilaterian, euteleostome, and hominidae ancestors.</title>
        <authorList>
            <person name="Wenger Y."/>
            <person name="Galliot B."/>
        </authorList>
    </citation>
    <scope>NUCLEOTIDE SEQUENCE</scope>
    <source>
        <tissue evidence="2">Whole animals</tissue>
    </source>
</reference>
<protein>
    <submittedName>
        <fullName evidence="2">Nuclear receptor 2C2-associated protein</fullName>
    </submittedName>
</protein>
<dbReference type="Pfam" id="PF00754">
    <property type="entry name" value="F5_F8_type_C"/>
    <property type="match status" value="1"/>
</dbReference>
<dbReference type="Gene3D" id="2.60.120.260">
    <property type="entry name" value="Galactose-binding domain-like"/>
    <property type="match status" value="1"/>
</dbReference>
<name>T2MA92_HYDVU</name>
<accession>T2MA92</accession>
<proteinExistence type="evidence at transcript level"/>
<feature type="non-terminal residue" evidence="2">
    <location>
        <position position="1"/>
    </location>
</feature>
<evidence type="ECO:0000313" key="2">
    <source>
        <dbReference type="EMBL" id="CDG69039.1"/>
    </source>
</evidence>
<gene>
    <name evidence="2" type="primary">NR2C2AP</name>
</gene>
<dbReference type="InterPro" id="IPR000421">
    <property type="entry name" value="FA58C"/>
</dbReference>
<organism evidence="2">
    <name type="scientific">Hydra vulgaris</name>
    <name type="common">Hydra</name>
    <name type="synonym">Hydra attenuata</name>
    <dbReference type="NCBI Taxonomy" id="6087"/>
    <lineage>
        <taxon>Eukaryota</taxon>
        <taxon>Metazoa</taxon>
        <taxon>Cnidaria</taxon>
        <taxon>Hydrozoa</taxon>
        <taxon>Hydroidolina</taxon>
        <taxon>Anthoathecata</taxon>
        <taxon>Aplanulata</taxon>
        <taxon>Hydridae</taxon>
        <taxon>Hydra</taxon>
    </lineage>
</organism>
<sequence length="134" mass="15409">KKMLLNSLISGVSVSSVLNQDHKQYGKKFLFDNNEDTCWNSDKGNTQHICIKFEKPVMITDVTIQFQGGFSCQQFNIYCSSKLFSLYPEDVNFVQKFSIEECNEATDNVKIVFLNTTDFFGRIIIYDLKLYGSV</sequence>
<dbReference type="OrthoDB" id="10052260at2759"/>
<dbReference type="EMBL" id="HAAD01002807">
    <property type="protein sequence ID" value="CDG69039.1"/>
    <property type="molecule type" value="mRNA"/>
</dbReference>